<dbReference type="SMART" id="SM00422">
    <property type="entry name" value="HTH_MERR"/>
    <property type="match status" value="1"/>
</dbReference>
<keyword evidence="5" id="KW-1185">Reference proteome</keyword>
<dbReference type="InterPro" id="IPR047057">
    <property type="entry name" value="MerR_fam"/>
</dbReference>
<name>E8V0Q7_TERSS</name>
<dbReference type="InterPro" id="IPR009061">
    <property type="entry name" value="DNA-bd_dom_put_sf"/>
</dbReference>
<feature type="region of interest" description="Disordered" evidence="2">
    <location>
        <begin position="206"/>
        <end position="242"/>
    </location>
</feature>
<dbReference type="KEGG" id="tsa:AciPR4_0282"/>
<feature type="domain" description="HTH merR-type" evidence="3">
    <location>
        <begin position="99"/>
        <end position="169"/>
    </location>
</feature>
<evidence type="ECO:0000313" key="5">
    <source>
        <dbReference type="Proteomes" id="UP000006844"/>
    </source>
</evidence>
<sequence>MWIPGSLGREPNGGGQSCRSSFPAFTCPLSEAPLIAGPFFRRELEKKLDGDGNRENYIQPILRRLILARIGPSLAPSFRMTPSSPIRQIGKSEIPDKLYFRIGEVARLCEVPPYVLRFWESEFPQLKPNKGGTGQRLYRRKDAEMAMRIKRLLYDEGYTIPGARQVFKSEVKQKEPELFRMEPSQAVPKTDLSSLRKSLQEIADLLSRPSPGTVGQSRRARIIPSTRQTKVMDRKPELPPLF</sequence>
<evidence type="ECO:0000313" key="4">
    <source>
        <dbReference type="EMBL" id="ADV81120.1"/>
    </source>
</evidence>
<dbReference type="CDD" id="cd04765">
    <property type="entry name" value="HTH_MlrA-like_sg2"/>
    <property type="match status" value="1"/>
</dbReference>
<dbReference type="PANTHER" id="PTHR30204">
    <property type="entry name" value="REDOX-CYCLING DRUG-SENSING TRANSCRIPTIONAL ACTIVATOR SOXR"/>
    <property type="match status" value="1"/>
</dbReference>
<dbReference type="Pfam" id="PF13411">
    <property type="entry name" value="MerR_1"/>
    <property type="match status" value="1"/>
</dbReference>
<proteinExistence type="predicted"/>
<dbReference type="InterPro" id="IPR000551">
    <property type="entry name" value="MerR-type_HTH_dom"/>
</dbReference>
<dbReference type="GO" id="GO:0003700">
    <property type="term" value="F:DNA-binding transcription factor activity"/>
    <property type="evidence" value="ECO:0007669"/>
    <property type="project" value="InterPro"/>
</dbReference>
<dbReference type="eggNOG" id="COG0789">
    <property type="taxonomic scope" value="Bacteria"/>
</dbReference>
<dbReference type="Proteomes" id="UP000006844">
    <property type="component" value="Chromosome"/>
</dbReference>
<dbReference type="PROSITE" id="PS50937">
    <property type="entry name" value="HTH_MERR_2"/>
    <property type="match status" value="1"/>
</dbReference>
<gene>
    <name evidence="4" type="ordered locus">AciPR4_0282</name>
</gene>
<evidence type="ECO:0000259" key="3">
    <source>
        <dbReference type="PROSITE" id="PS50937"/>
    </source>
</evidence>
<reference evidence="4 5" key="1">
    <citation type="journal article" date="2012" name="Stand. Genomic Sci.">
        <title>Complete genome sequence of Terriglobus saanensis type strain SP1PR4(T), an Acidobacteria from tundra soil.</title>
        <authorList>
            <person name="Rawat S.R."/>
            <person name="Mannisto M.K."/>
            <person name="Starovoytov V."/>
            <person name="Goodwin L."/>
            <person name="Nolan M."/>
            <person name="Hauser L."/>
            <person name="Land M."/>
            <person name="Davenport K.W."/>
            <person name="Woyke T."/>
            <person name="Haggblom M.M."/>
        </authorList>
    </citation>
    <scope>NUCLEOTIDE SEQUENCE</scope>
    <source>
        <strain evidence="5">ATCC BAA-1853 / DSM 23119 / SP1PR4</strain>
    </source>
</reference>
<dbReference type="SUPFAM" id="SSF46955">
    <property type="entry name" value="Putative DNA-binding domain"/>
    <property type="match status" value="1"/>
</dbReference>
<dbReference type="EMBL" id="CP002467">
    <property type="protein sequence ID" value="ADV81120.1"/>
    <property type="molecule type" value="Genomic_DNA"/>
</dbReference>
<dbReference type="STRING" id="401053.AciPR4_0282"/>
<accession>E8V0Q7</accession>
<evidence type="ECO:0000256" key="2">
    <source>
        <dbReference type="SAM" id="MobiDB-lite"/>
    </source>
</evidence>
<dbReference type="AlphaFoldDB" id="E8V0Q7"/>
<organism evidence="4 5">
    <name type="scientific">Terriglobus saanensis (strain ATCC BAA-1853 / DSM 23119 / SP1PR4)</name>
    <dbReference type="NCBI Taxonomy" id="401053"/>
    <lineage>
        <taxon>Bacteria</taxon>
        <taxon>Pseudomonadati</taxon>
        <taxon>Acidobacteriota</taxon>
        <taxon>Terriglobia</taxon>
        <taxon>Terriglobales</taxon>
        <taxon>Acidobacteriaceae</taxon>
        <taxon>Terriglobus</taxon>
    </lineage>
</organism>
<keyword evidence="1" id="KW-0238">DNA-binding</keyword>
<dbReference type="Gene3D" id="1.10.1660.10">
    <property type="match status" value="1"/>
</dbReference>
<evidence type="ECO:0000256" key="1">
    <source>
        <dbReference type="ARBA" id="ARBA00023125"/>
    </source>
</evidence>
<protein>
    <submittedName>
        <fullName evidence="4">Regulatory protein MerR</fullName>
    </submittedName>
</protein>
<dbReference type="GO" id="GO:0003677">
    <property type="term" value="F:DNA binding"/>
    <property type="evidence" value="ECO:0007669"/>
    <property type="project" value="UniProtKB-KW"/>
</dbReference>
<dbReference type="HOGENOM" id="CLU_1088879_0_0_0"/>
<dbReference type="PANTHER" id="PTHR30204:SF15">
    <property type="entry name" value="BLL5018 PROTEIN"/>
    <property type="match status" value="1"/>
</dbReference>
<feature type="compositionally biased region" description="Basic and acidic residues" evidence="2">
    <location>
        <begin position="230"/>
        <end position="242"/>
    </location>
</feature>